<dbReference type="EMBL" id="PDVP01000011">
    <property type="protein sequence ID" value="PHP65990.1"/>
    <property type="molecule type" value="Genomic_DNA"/>
</dbReference>
<evidence type="ECO:0000259" key="2">
    <source>
        <dbReference type="Pfam" id="PF13193"/>
    </source>
</evidence>
<keyword evidence="3" id="KW-0436">Ligase</keyword>
<dbReference type="GO" id="GO:0016878">
    <property type="term" value="F:acid-thiol ligase activity"/>
    <property type="evidence" value="ECO:0007669"/>
    <property type="project" value="UniProtKB-ARBA"/>
</dbReference>
<dbReference type="InterPro" id="IPR050237">
    <property type="entry name" value="ATP-dep_AMP-bd_enzyme"/>
</dbReference>
<organism evidence="3 4">
    <name type="scientific">Zhengella mangrovi</name>
    <dbReference type="NCBI Taxonomy" id="1982044"/>
    <lineage>
        <taxon>Bacteria</taxon>
        <taxon>Pseudomonadati</taxon>
        <taxon>Pseudomonadota</taxon>
        <taxon>Alphaproteobacteria</taxon>
        <taxon>Hyphomicrobiales</taxon>
        <taxon>Notoacmeibacteraceae</taxon>
        <taxon>Zhengella</taxon>
    </lineage>
</organism>
<dbReference type="NCBIfam" id="NF006181">
    <property type="entry name" value="PRK08314.1"/>
    <property type="match status" value="1"/>
</dbReference>
<dbReference type="Gene3D" id="3.40.50.12780">
    <property type="entry name" value="N-terminal domain of ligase-like"/>
    <property type="match status" value="1"/>
</dbReference>
<name>A0A2G1QKL0_9HYPH</name>
<reference evidence="3 4" key="1">
    <citation type="submission" date="2017-10" db="EMBL/GenBank/DDBJ databases">
        <title>Sedimentibacterium mangrovi gen. nov., sp. nov., a novel member of family Phyllobacteriacea isolated from mangrove sediment.</title>
        <authorList>
            <person name="Liao H."/>
            <person name="Tian Y."/>
        </authorList>
    </citation>
    <scope>NUCLEOTIDE SEQUENCE [LARGE SCALE GENOMIC DNA]</scope>
    <source>
        <strain evidence="3 4">X9-2-2</strain>
    </source>
</reference>
<dbReference type="SUPFAM" id="SSF56801">
    <property type="entry name" value="Acetyl-CoA synthetase-like"/>
    <property type="match status" value="1"/>
</dbReference>
<dbReference type="Pfam" id="PF13193">
    <property type="entry name" value="AMP-binding_C"/>
    <property type="match status" value="1"/>
</dbReference>
<evidence type="ECO:0000313" key="4">
    <source>
        <dbReference type="Proteomes" id="UP000221168"/>
    </source>
</evidence>
<dbReference type="Pfam" id="PF00501">
    <property type="entry name" value="AMP-binding"/>
    <property type="match status" value="1"/>
</dbReference>
<keyword evidence="4" id="KW-1185">Reference proteome</keyword>
<dbReference type="InterPro" id="IPR042099">
    <property type="entry name" value="ANL_N_sf"/>
</dbReference>
<dbReference type="InterPro" id="IPR025110">
    <property type="entry name" value="AMP-bd_C"/>
</dbReference>
<dbReference type="AlphaFoldDB" id="A0A2G1QKL0"/>
<dbReference type="InterPro" id="IPR000873">
    <property type="entry name" value="AMP-dep_synth/lig_dom"/>
</dbReference>
<dbReference type="Proteomes" id="UP000221168">
    <property type="component" value="Unassembled WGS sequence"/>
</dbReference>
<feature type="domain" description="AMP-binding enzyme C-terminal" evidence="2">
    <location>
        <begin position="462"/>
        <end position="538"/>
    </location>
</feature>
<dbReference type="InterPro" id="IPR045851">
    <property type="entry name" value="AMP-bd_C_sf"/>
</dbReference>
<dbReference type="InterPro" id="IPR020845">
    <property type="entry name" value="AMP-binding_CS"/>
</dbReference>
<dbReference type="PANTHER" id="PTHR43767">
    <property type="entry name" value="LONG-CHAIN-FATTY-ACID--COA LIGASE"/>
    <property type="match status" value="1"/>
</dbReference>
<dbReference type="Gene3D" id="3.30.300.30">
    <property type="match status" value="1"/>
</dbReference>
<gene>
    <name evidence="3" type="ORF">CSC94_16425</name>
</gene>
<dbReference type="OrthoDB" id="9803968at2"/>
<sequence>MKPQYKVWPHGLPHKIARPTGTLYENLAATAGRVPGKTAMVFYDTEITFAELHRTVLAIAGWLQQEAGVRPGDRVAIYAQNCPQYVMASYGILRAGGVVVPVNPMNLADEVRHMLEDSGAVALFAARDLLDHALAASDGTAVRTIPVIRYADYLGDGGGLAIPDFLTAAPEEREDPRLQSWADIVGAGLEPAPYDRVTDDLAFLPYTSGSTGRSKGCRHSNATTMHAIRGMYDWFGVTGDDVVLAVAPMFHVVGLQGCMNAPVQYGATTVIVPRWDRDVVSTLIQRHQITAWPAVPTMAIDLIANPKLADYDISSIRLMFGGGIAMPEAVAAKLKELCGVTFLEGYGLTETMAPGTANPPQKPLAQCGGVPGLNTDVRIVDPDTLATLPVGDVGEILISGPQVLLGYWNRPEADAESFVTLDGQRYFRTGDLGRQNDEGYVFIVDRIKRMINASGFKVWPTEVEAILYRHPAVEEACVIASRDPKRGETVKAVVVLRHDAPEVTESEFIDWARGHMAAYKVPRLVSFVDRLPKSGSGKVLWRQLQDEENTAH</sequence>
<feature type="domain" description="AMP-dependent synthetase/ligase" evidence="1">
    <location>
        <begin position="29"/>
        <end position="408"/>
    </location>
</feature>
<comment type="caution">
    <text evidence="3">The sequence shown here is derived from an EMBL/GenBank/DDBJ whole genome shotgun (WGS) entry which is preliminary data.</text>
</comment>
<evidence type="ECO:0000313" key="3">
    <source>
        <dbReference type="EMBL" id="PHP65990.1"/>
    </source>
</evidence>
<dbReference type="PROSITE" id="PS00455">
    <property type="entry name" value="AMP_BINDING"/>
    <property type="match status" value="1"/>
</dbReference>
<evidence type="ECO:0000259" key="1">
    <source>
        <dbReference type="Pfam" id="PF00501"/>
    </source>
</evidence>
<dbReference type="PANTHER" id="PTHR43767:SF1">
    <property type="entry name" value="NONRIBOSOMAL PEPTIDE SYNTHASE PES1 (EUROFUNG)-RELATED"/>
    <property type="match status" value="1"/>
</dbReference>
<protein>
    <submittedName>
        <fullName evidence="3">Long-chain fatty acid--CoA ligase</fullName>
    </submittedName>
</protein>
<accession>A0A2G1QKL0</accession>
<proteinExistence type="predicted"/>